<comment type="caution">
    <text evidence="2">The sequence shown here is derived from an EMBL/GenBank/DDBJ whole genome shotgun (WGS) entry which is preliminary data.</text>
</comment>
<keyword evidence="3" id="KW-1185">Reference proteome</keyword>
<feature type="compositionally biased region" description="Low complexity" evidence="1">
    <location>
        <begin position="96"/>
        <end position="108"/>
    </location>
</feature>
<evidence type="ECO:0000313" key="3">
    <source>
        <dbReference type="Proteomes" id="UP000292884"/>
    </source>
</evidence>
<dbReference type="Proteomes" id="UP000292884">
    <property type="component" value="Unassembled WGS sequence"/>
</dbReference>
<dbReference type="RefSeq" id="WP_131551980.1">
    <property type="nucleotide sequence ID" value="NZ_SJSK01000001.1"/>
</dbReference>
<dbReference type="AlphaFoldDB" id="A0A4R0N2P9"/>
<protein>
    <submittedName>
        <fullName evidence="2">Uncharacterized protein</fullName>
    </submittedName>
</protein>
<evidence type="ECO:0000313" key="2">
    <source>
        <dbReference type="EMBL" id="TCC94119.1"/>
    </source>
</evidence>
<gene>
    <name evidence="2" type="ORF">EZ428_04900</name>
</gene>
<evidence type="ECO:0000256" key="1">
    <source>
        <dbReference type="SAM" id="MobiDB-lite"/>
    </source>
</evidence>
<proteinExistence type="predicted"/>
<reference evidence="2 3" key="1">
    <citation type="submission" date="2019-02" db="EMBL/GenBank/DDBJ databases">
        <title>Pedobacter sp. RP-1-13 sp. nov., isolated from Arctic soil.</title>
        <authorList>
            <person name="Dahal R.H."/>
        </authorList>
    </citation>
    <scope>NUCLEOTIDE SEQUENCE [LARGE SCALE GENOMIC DNA]</scope>
    <source>
        <strain evidence="2 3">RP-1-13</strain>
    </source>
</reference>
<sequence>MKRLLYILAIVGLAACNTKKPEPTQNYVAKPEDLASLNQRVKTPVVNPVGTSGALNPAHGQPGHRCDIAVGAPLNSTPTKATAPTVQTTSVTQPATITPQPTVSVTPPTAQTATVNAKGEKLNPAHGEPNHRCDIAVGAPLNSKPTQAVVSTPNPKVTVTPPAATTQAPLLNEKGQRLNPAHGQPNHRCDIAVGAPLT</sequence>
<dbReference type="PROSITE" id="PS51257">
    <property type="entry name" value="PROKAR_LIPOPROTEIN"/>
    <property type="match status" value="1"/>
</dbReference>
<organism evidence="2 3">
    <name type="scientific">Pedobacter frigiditerrae</name>
    <dbReference type="NCBI Taxonomy" id="2530452"/>
    <lineage>
        <taxon>Bacteria</taxon>
        <taxon>Pseudomonadati</taxon>
        <taxon>Bacteroidota</taxon>
        <taxon>Sphingobacteriia</taxon>
        <taxon>Sphingobacteriales</taxon>
        <taxon>Sphingobacteriaceae</taxon>
        <taxon>Pedobacter</taxon>
    </lineage>
</organism>
<name>A0A4R0N2P9_9SPHI</name>
<dbReference type="EMBL" id="SJSK01000001">
    <property type="protein sequence ID" value="TCC94119.1"/>
    <property type="molecule type" value="Genomic_DNA"/>
</dbReference>
<feature type="compositionally biased region" description="Polar residues" evidence="1">
    <location>
        <begin position="78"/>
        <end position="95"/>
    </location>
</feature>
<feature type="region of interest" description="Disordered" evidence="1">
    <location>
        <begin position="78"/>
        <end position="108"/>
    </location>
</feature>
<dbReference type="OrthoDB" id="678557at2"/>
<accession>A0A4R0N2P9</accession>